<evidence type="ECO:0000313" key="3">
    <source>
        <dbReference type="EMBL" id="MDT0351235.1"/>
    </source>
</evidence>
<proteinExistence type="predicted"/>
<evidence type="ECO:0000256" key="1">
    <source>
        <dbReference type="SAM" id="SignalP"/>
    </source>
</evidence>
<evidence type="ECO:0000313" key="4">
    <source>
        <dbReference type="Proteomes" id="UP001183202"/>
    </source>
</evidence>
<dbReference type="PROSITE" id="PS51257">
    <property type="entry name" value="PROKAR_LIPOPROTEIN"/>
    <property type="match status" value="1"/>
</dbReference>
<dbReference type="EMBL" id="JAVREJ010000011">
    <property type="protein sequence ID" value="MDT0351235.1"/>
    <property type="molecule type" value="Genomic_DNA"/>
</dbReference>
<keyword evidence="3" id="KW-0031">Aminopeptidase</keyword>
<organism evidence="3 4">
    <name type="scientific">Pseudonocardia charpentierae</name>
    <dbReference type="NCBI Taxonomy" id="3075545"/>
    <lineage>
        <taxon>Bacteria</taxon>
        <taxon>Bacillati</taxon>
        <taxon>Actinomycetota</taxon>
        <taxon>Actinomycetes</taxon>
        <taxon>Pseudonocardiales</taxon>
        <taxon>Pseudonocardiaceae</taxon>
        <taxon>Pseudonocardia</taxon>
    </lineage>
</organism>
<feature type="domain" description="Peptidase M1 membrane alanine aminopeptidase" evidence="2">
    <location>
        <begin position="328"/>
        <end position="373"/>
    </location>
</feature>
<dbReference type="SUPFAM" id="SSF55486">
    <property type="entry name" value="Metalloproteases ('zincins'), catalytic domain"/>
    <property type="match status" value="1"/>
</dbReference>
<dbReference type="Proteomes" id="UP001183202">
    <property type="component" value="Unassembled WGS sequence"/>
</dbReference>
<dbReference type="Gene3D" id="1.10.390.10">
    <property type="entry name" value="Neutral Protease Domain 2"/>
    <property type="match status" value="1"/>
</dbReference>
<dbReference type="InterPro" id="IPR034015">
    <property type="entry name" value="M1_LTA4H"/>
</dbReference>
<sequence>MIRPSARRALVIVIALATLVACTRTTVEPADTTARSQPWPERPVVELRFDVADDLASVIGRESVEFTPDQRICELVFRAWPNKPTTAEDGTSLSVTDAAVGGRPVEPVVSSGGAPGDAAGTVVTLPLPECSDPGTPVRADLGFTLVLGRDAGERVGHMPSAEIAWFATAFPLLAWVRGEGWVRDPAVGMAGETVTSEDFRLAELAVTAADAYQVLGTGREQSVEPGPRPGAAVHRFAADAVRDVAVSVGRFTVAEREVDGIRYHVGVPARGSRVDADEWVDSLETAVTKLQDFLGPYPYTDLWATVLPPLEDGVEFPGALQFGDVGRRTIPALVAHEVAHMWFYGLVGNNQARNPWIDESFATYAQARVAGQADSYPLPDPDDRVQGHLGEPMAYWAQNGDFGRYVDGVYDQGAAVLLEGRRQSDEAAFDAALRAYVDANAHRVAGPGDVAVAFRQLPEVTSLLQRYGALPDS</sequence>
<feature type="signal peptide" evidence="1">
    <location>
        <begin position="1"/>
        <end position="23"/>
    </location>
</feature>
<accession>A0ABU2NBY0</accession>
<keyword evidence="4" id="KW-1185">Reference proteome</keyword>
<dbReference type="InterPro" id="IPR027268">
    <property type="entry name" value="Peptidase_M4/M1_CTD_sf"/>
</dbReference>
<comment type="caution">
    <text evidence="3">The sequence shown here is derived from an EMBL/GenBank/DDBJ whole genome shotgun (WGS) entry which is preliminary data.</text>
</comment>
<evidence type="ECO:0000259" key="2">
    <source>
        <dbReference type="Pfam" id="PF01433"/>
    </source>
</evidence>
<protein>
    <submittedName>
        <fullName evidence="3">M1 family aminopeptidase</fullName>
    </submittedName>
</protein>
<dbReference type="Pfam" id="PF01433">
    <property type="entry name" value="Peptidase_M1"/>
    <property type="match status" value="1"/>
</dbReference>
<dbReference type="RefSeq" id="WP_311557441.1">
    <property type="nucleotide sequence ID" value="NZ_JAVREJ010000011.1"/>
</dbReference>
<dbReference type="PANTHER" id="PTHR45726">
    <property type="entry name" value="LEUKOTRIENE A-4 HYDROLASE"/>
    <property type="match status" value="1"/>
</dbReference>
<keyword evidence="3" id="KW-0378">Hydrolase</keyword>
<reference evidence="4" key="1">
    <citation type="submission" date="2023-07" db="EMBL/GenBank/DDBJ databases">
        <title>30 novel species of actinomycetes from the DSMZ collection.</title>
        <authorList>
            <person name="Nouioui I."/>
        </authorList>
    </citation>
    <scope>NUCLEOTIDE SEQUENCE [LARGE SCALE GENOMIC DNA]</scope>
    <source>
        <strain evidence="4">DSM 45834</strain>
    </source>
</reference>
<feature type="chain" id="PRO_5046000053" evidence="1">
    <location>
        <begin position="24"/>
        <end position="473"/>
    </location>
</feature>
<dbReference type="PANTHER" id="PTHR45726:SF3">
    <property type="entry name" value="LEUKOTRIENE A-4 HYDROLASE"/>
    <property type="match status" value="1"/>
</dbReference>
<dbReference type="InterPro" id="IPR014782">
    <property type="entry name" value="Peptidase_M1_dom"/>
</dbReference>
<gene>
    <name evidence="3" type="ORF">RM445_17035</name>
</gene>
<keyword evidence="1" id="KW-0732">Signal</keyword>
<keyword evidence="3" id="KW-0645">Protease</keyword>
<name>A0ABU2NBY0_9PSEU</name>
<dbReference type="GO" id="GO:0004177">
    <property type="term" value="F:aminopeptidase activity"/>
    <property type="evidence" value="ECO:0007669"/>
    <property type="project" value="UniProtKB-KW"/>
</dbReference>